<protein>
    <submittedName>
        <fullName evidence="2">Uncharacterized protein</fullName>
    </submittedName>
</protein>
<reference evidence="2" key="1">
    <citation type="submission" date="2021-02" db="EMBL/GenBank/DDBJ databases">
        <authorList>
            <person name="Nowell W R."/>
        </authorList>
    </citation>
    <scope>NUCLEOTIDE SEQUENCE</scope>
</reference>
<dbReference type="EMBL" id="CAJOAZ010028042">
    <property type="protein sequence ID" value="CAF4414232.1"/>
    <property type="molecule type" value="Genomic_DNA"/>
</dbReference>
<sequence length="118" mass="13546">ARTNYSPSDYPHSDKPLDEIDEKYTRVPPNMTQYRPNIPDHITDDLSQLTNPIGVSLINPPFSHLSHQNPYSNSNNNKKDDDHLFLHPSCIGDNHRRVQDTYTMPSNNSNNIQQQMSS</sequence>
<proteinExistence type="predicted"/>
<organism evidence="2 3">
    <name type="scientific">Adineta steineri</name>
    <dbReference type="NCBI Taxonomy" id="433720"/>
    <lineage>
        <taxon>Eukaryota</taxon>
        <taxon>Metazoa</taxon>
        <taxon>Spiralia</taxon>
        <taxon>Gnathifera</taxon>
        <taxon>Rotifera</taxon>
        <taxon>Eurotatoria</taxon>
        <taxon>Bdelloidea</taxon>
        <taxon>Adinetida</taxon>
        <taxon>Adinetidae</taxon>
        <taxon>Adineta</taxon>
    </lineage>
</organism>
<evidence type="ECO:0000313" key="3">
    <source>
        <dbReference type="Proteomes" id="UP000663844"/>
    </source>
</evidence>
<evidence type="ECO:0000313" key="2">
    <source>
        <dbReference type="EMBL" id="CAF4414232.1"/>
    </source>
</evidence>
<name>A0A820Q266_9BILA</name>
<feature type="non-terminal residue" evidence="2">
    <location>
        <position position="1"/>
    </location>
</feature>
<feature type="non-terminal residue" evidence="2">
    <location>
        <position position="118"/>
    </location>
</feature>
<feature type="region of interest" description="Disordered" evidence="1">
    <location>
        <begin position="96"/>
        <end position="118"/>
    </location>
</feature>
<evidence type="ECO:0000256" key="1">
    <source>
        <dbReference type="SAM" id="MobiDB-lite"/>
    </source>
</evidence>
<feature type="region of interest" description="Disordered" evidence="1">
    <location>
        <begin position="66"/>
        <end position="85"/>
    </location>
</feature>
<feature type="compositionally biased region" description="Low complexity" evidence="1">
    <location>
        <begin position="106"/>
        <end position="118"/>
    </location>
</feature>
<accession>A0A820Q266</accession>
<dbReference type="AlphaFoldDB" id="A0A820Q266"/>
<dbReference type="Proteomes" id="UP000663844">
    <property type="component" value="Unassembled WGS sequence"/>
</dbReference>
<gene>
    <name evidence="2" type="ORF">OXD698_LOCUS52228</name>
</gene>
<comment type="caution">
    <text evidence="2">The sequence shown here is derived from an EMBL/GenBank/DDBJ whole genome shotgun (WGS) entry which is preliminary data.</text>
</comment>